<name>A0A7X1C706_LISSE</name>
<dbReference type="AlphaFoldDB" id="A0A7X1C706"/>
<feature type="coiled-coil region" evidence="1">
    <location>
        <begin position="71"/>
        <end position="98"/>
    </location>
</feature>
<comment type="caution">
    <text evidence="2">The sequence shown here is derived from an EMBL/GenBank/DDBJ whole genome shotgun (WGS) entry which is preliminary data.</text>
</comment>
<organism evidence="2 3">
    <name type="scientific">Listeria seeligeri</name>
    <dbReference type="NCBI Taxonomy" id="1640"/>
    <lineage>
        <taxon>Bacteria</taxon>
        <taxon>Bacillati</taxon>
        <taxon>Bacillota</taxon>
        <taxon>Bacilli</taxon>
        <taxon>Bacillales</taxon>
        <taxon>Listeriaceae</taxon>
        <taxon>Listeria</taxon>
    </lineage>
</organism>
<accession>A0A7X1C706</accession>
<protein>
    <submittedName>
        <fullName evidence="2">Uncharacterized protein</fullName>
    </submittedName>
</protein>
<proteinExistence type="predicted"/>
<dbReference type="EMBL" id="JAARRG010000006">
    <property type="protein sequence ID" value="MBC1486470.1"/>
    <property type="molecule type" value="Genomic_DNA"/>
</dbReference>
<keyword evidence="1" id="KW-0175">Coiled coil</keyword>
<evidence type="ECO:0000313" key="3">
    <source>
        <dbReference type="Proteomes" id="UP000523362"/>
    </source>
</evidence>
<evidence type="ECO:0000313" key="2">
    <source>
        <dbReference type="EMBL" id="MBC1486470.1"/>
    </source>
</evidence>
<sequence length="340" mass="40020">MKLRKLFFVLGCLFLLLVIWSQKDNGKDSYFELKEINDDFSKDEVYKVDKKEAENTAKLIGNLYKTNNGNLDNMVDYANELIQDRAKLEQEKANLKYLIENQAFPDKEQQRTQLTTFYYLLIQLQESKSNVSPVTDGENFQVNQIEVVENERFCTVLNISYQCMSKTEFEKYYTKYVNPNNGTKKAEQKRYLDNTFTIKNFDEDIRASTQAEEYKEYQEHKKENRVSPYDKAVMGLTKKPVTPAYLEEKVKKDAKENTAEKFDMTSTIITNTTELFDTKSMTITPTQETQEILNRWEERAKVSKNVTFPKGENYIQSYESYMNQDENWTDADERYVFEGG</sequence>
<dbReference type="Proteomes" id="UP000523362">
    <property type="component" value="Unassembled WGS sequence"/>
</dbReference>
<gene>
    <name evidence="2" type="ORF">HB897_09545</name>
</gene>
<evidence type="ECO:0000256" key="1">
    <source>
        <dbReference type="SAM" id="Coils"/>
    </source>
</evidence>
<reference evidence="2 3" key="1">
    <citation type="submission" date="2020-03" db="EMBL/GenBank/DDBJ databases">
        <title>Soil Listeria distribution.</title>
        <authorList>
            <person name="Liao J."/>
            <person name="Wiedmann M."/>
        </authorList>
    </citation>
    <scope>NUCLEOTIDE SEQUENCE [LARGE SCALE GENOMIC DNA]</scope>
    <source>
        <strain evidence="2 3">FSL L7-1560</strain>
    </source>
</reference>